<dbReference type="AlphaFoldDB" id="A0AAV7SMA8"/>
<feature type="compositionally biased region" description="Basic and acidic residues" evidence="1">
    <location>
        <begin position="1"/>
        <end position="15"/>
    </location>
</feature>
<comment type="caution">
    <text evidence="2">The sequence shown here is derived from an EMBL/GenBank/DDBJ whole genome shotgun (WGS) entry which is preliminary data.</text>
</comment>
<keyword evidence="3" id="KW-1185">Reference proteome</keyword>
<dbReference type="Proteomes" id="UP001066276">
    <property type="component" value="Chromosome 4_2"/>
</dbReference>
<organism evidence="2 3">
    <name type="scientific">Pleurodeles waltl</name>
    <name type="common">Iberian ribbed newt</name>
    <dbReference type="NCBI Taxonomy" id="8319"/>
    <lineage>
        <taxon>Eukaryota</taxon>
        <taxon>Metazoa</taxon>
        <taxon>Chordata</taxon>
        <taxon>Craniata</taxon>
        <taxon>Vertebrata</taxon>
        <taxon>Euteleostomi</taxon>
        <taxon>Amphibia</taxon>
        <taxon>Batrachia</taxon>
        <taxon>Caudata</taxon>
        <taxon>Salamandroidea</taxon>
        <taxon>Salamandridae</taxon>
        <taxon>Pleurodelinae</taxon>
        <taxon>Pleurodeles</taxon>
    </lineage>
</organism>
<name>A0AAV7SMA8_PLEWA</name>
<feature type="region of interest" description="Disordered" evidence="1">
    <location>
        <begin position="98"/>
        <end position="117"/>
    </location>
</feature>
<proteinExistence type="predicted"/>
<reference evidence="2" key="1">
    <citation type="journal article" date="2022" name="bioRxiv">
        <title>Sequencing and chromosome-scale assembly of the giantPleurodeles waltlgenome.</title>
        <authorList>
            <person name="Brown T."/>
            <person name="Elewa A."/>
            <person name="Iarovenko S."/>
            <person name="Subramanian E."/>
            <person name="Araus A.J."/>
            <person name="Petzold A."/>
            <person name="Susuki M."/>
            <person name="Suzuki K.-i.T."/>
            <person name="Hayashi T."/>
            <person name="Toyoda A."/>
            <person name="Oliveira C."/>
            <person name="Osipova E."/>
            <person name="Leigh N.D."/>
            <person name="Simon A."/>
            <person name="Yun M.H."/>
        </authorList>
    </citation>
    <scope>NUCLEOTIDE SEQUENCE</scope>
    <source>
        <strain evidence="2">20211129_DDA</strain>
        <tissue evidence="2">Liver</tissue>
    </source>
</reference>
<feature type="region of interest" description="Disordered" evidence="1">
    <location>
        <begin position="1"/>
        <end position="33"/>
    </location>
</feature>
<sequence>MESRRVSTSADDKTGKSTPKTIKEQGVFQSPSINQGGIPCSAYEQININFLQEGYLVNSLSKQTQPQRARLVMSPHREHQQISINHWGVAVRDKRSVHVQKSTNGTETRAAHNPKPV</sequence>
<evidence type="ECO:0000313" key="3">
    <source>
        <dbReference type="Proteomes" id="UP001066276"/>
    </source>
</evidence>
<protein>
    <submittedName>
        <fullName evidence="2">Uncharacterized protein</fullName>
    </submittedName>
</protein>
<gene>
    <name evidence="2" type="ORF">NDU88_005666</name>
</gene>
<dbReference type="EMBL" id="JANPWB010000008">
    <property type="protein sequence ID" value="KAJ1165238.1"/>
    <property type="molecule type" value="Genomic_DNA"/>
</dbReference>
<accession>A0AAV7SMA8</accession>
<evidence type="ECO:0000313" key="2">
    <source>
        <dbReference type="EMBL" id="KAJ1165238.1"/>
    </source>
</evidence>
<evidence type="ECO:0000256" key="1">
    <source>
        <dbReference type="SAM" id="MobiDB-lite"/>
    </source>
</evidence>